<dbReference type="Pfam" id="PF00612">
    <property type="entry name" value="IQ"/>
    <property type="match status" value="1"/>
</dbReference>
<evidence type="ECO:0000256" key="4">
    <source>
        <dbReference type="SAM" id="MobiDB-lite"/>
    </source>
</evidence>
<evidence type="ECO:0000256" key="1">
    <source>
        <dbReference type="ARBA" id="ARBA00022737"/>
    </source>
</evidence>
<sequence>MAMGENVCRHHGCDALSFECALTENFIFALHDSRESIHCAAFVGHAGLVHLLARYGADPCTTDSDGIAPLHWAAAGNQLETVQALVDSGADVNQLEGTETARVALDYAQLGDGTTPFTELVTYLQAQGARSSAEDWQSLDTHLAATRIQAAWRGHRVRRNRQSSSKPSTAKKRKSVRFSRTESTSSRNLETRALRPRGAGPTRAPNDSRHSSDNTTASSPRTSSGSRSSNLSPRSSVSGFQQESGGARRISVQSPRARSQRDSQQSGPLSPTSLRSERSSAQVEGIKGKTAALTEENLAHEQSPPVCSPDSPTRQVTSPGTKASRRKRRSKADAAPTASHSTSANLSEEKAEEASPPAPESHEDAEDPASESLVPAPPSIASPEVDEVQKTLAALRVRHHHMLAERRRREAVYQRVRAAETIQRCWRRFNLDVHGCLPSRHASTLRQQQDTRVSKIYTLKPRGTRSYRPKPRGPVRQHTSLPPIQTPVVRSMNSAIKTYVRQPAPQRRRPSWTPASTMS</sequence>
<feature type="repeat" description="ANK" evidence="3">
    <location>
        <begin position="32"/>
        <end position="64"/>
    </location>
</feature>
<dbReference type="InterPro" id="IPR002110">
    <property type="entry name" value="Ankyrin_rpt"/>
</dbReference>
<dbReference type="SUPFAM" id="SSF48403">
    <property type="entry name" value="Ankyrin repeat"/>
    <property type="match status" value="1"/>
</dbReference>
<feature type="compositionally biased region" description="Polar residues" evidence="4">
    <location>
        <begin position="310"/>
        <end position="321"/>
    </location>
</feature>
<organism evidence="5 6">
    <name type="scientific">Monosiga brevicollis</name>
    <name type="common">Choanoflagellate</name>
    <dbReference type="NCBI Taxonomy" id="81824"/>
    <lineage>
        <taxon>Eukaryota</taxon>
        <taxon>Choanoflagellata</taxon>
        <taxon>Craspedida</taxon>
        <taxon>Salpingoecidae</taxon>
        <taxon>Monosiga</taxon>
    </lineage>
</organism>
<keyword evidence="2 3" id="KW-0040">ANK repeat</keyword>
<dbReference type="PANTHER" id="PTHR24198">
    <property type="entry name" value="ANKYRIN REPEAT AND PROTEIN KINASE DOMAIN-CONTAINING PROTEIN"/>
    <property type="match status" value="1"/>
</dbReference>
<dbReference type="InParanoid" id="A9V3S0"/>
<dbReference type="GeneID" id="5892607"/>
<dbReference type="InterPro" id="IPR000048">
    <property type="entry name" value="IQ_motif_EF-hand-BS"/>
</dbReference>
<dbReference type="Pfam" id="PF12796">
    <property type="entry name" value="Ank_2"/>
    <property type="match status" value="1"/>
</dbReference>
<gene>
    <name evidence="5" type="ORF">MONBRDRAFT_9584</name>
</gene>
<dbReference type="InterPro" id="IPR036770">
    <property type="entry name" value="Ankyrin_rpt-contain_sf"/>
</dbReference>
<dbReference type="CDD" id="cd23767">
    <property type="entry name" value="IQCD"/>
    <property type="match status" value="1"/>
</dbReference>
<feature type="compositionally biased region" description="Basic residues" evidence="4">
    <location>
        <begin position="462"/>
        <end position="475"/>
    </location>
</feature>
<dbReference type="EMBL" id="CH991557">
    <property type="protein sequence ID" value="EDQ87859.1"/>
    <property type="molecule type" value="Genomic_DNA"/>
</dbReference>
<dbReference type="PANTHER" id="PTHR24198:SF165">
    <property type="entry name" value="ANKYRIN REPEAT-CONTAINING PROTEIN-RELATED"/>
    <property type="match status" value="1"/>
</dbReference>
<protein>
    <submittedName>
        <fullName evidence="5">Uncharacterized protein</fullName>
    </submittedName>
</protein>
<feature type="region of interest" description="Disordered" evidence="4">
    <location>
        <begin position="151"/>
        <end position="381"/>
    </location>
</feature>
<evidence type="ECO:0000256" key="2">
    <source>
        <dbReference type="ARBA" id="ARBA00023043"/>
    </source>
</evidence>
<dbReference type="RefSeq" id="XP_001747392.1">
    <property type="nucleotide sequence ID" value="XM_001747340.1"/>
</dbReference>
<evidence type="ECO:0000256" key="3">
    <source>
        <dbReference type="PROSITE-ProRule" id="PRU00023"/>
    </source>
</evidence>
<feature type="repeat" description="ANK" evidence="3">
    <location>
        <begin position="65"/>
        <end position="97"/>
    </location>
</feature>
<dbReference type="PROSITE" id="PS50297">
    <property type="entry name" value="ANK_REP_REGION"/>
    <property type="match status" value="1"/>
</dbReference>
<dbReference type="Gene3D" id="1.20.5.190">
    <property type="match status" value="1"/>
</dbReference>
<feature type="region of interest" description="Disordered" evidence="4">
    <location>
        <begin position="461"/>
        <end position="486"/>
    </location>
</feature>
<keyword evidence="1" id="KW-0677">Repeat</keyword>
<dbReference type="PROSITE" id="PS50096">
    <property type="entry name" value="IQ"/>
    <property type="match status" value="1"/>
</dbReference>
<proteinExistence type="predicted"/>
<reference evidence="5 6" key="1">
    <citation type="journal article" date="2008" name="Nature">
        <title>The genome of the choanoflagellate Monosiga brevicollis and the origin of metazoans.</title>
        <authorList>
            <consortium name="JGI Sequencing"/>
            <person name="King N."/>
            <person name="Westbrook M.J."/>
            <person name="Young S.L."/>
            <person name="Kuo A."/>
            <person name="Abedin M."/>
            <person name="Chapman J."/>
            <person name="Fairclough S."/>
            <person name="Hellsten U."/>
            <person name="Isogai Y."/>
            <person name="Letunic I."/>
            <person name="Marr M."/>
            <person name="Pincus D."/>
            <person name="Putnam N."/>
            <person name="Rokas A."/>
            <person name="Wright K.J."/>
            <person name="Zuzow R."/>
            <person name="Dirks W."/>
            <person name="Good M."/>
            <person name="Goodstein D."/>
            <person name="Lemons D."/>
            <person name="Li W."/>
            <person name="Lyons J.B."/>
            <person name="Morris A."/>
            <person name="Nichols S."/>
            <person name="Richter D.J."/>
            <person name="Salamov A."/>
            <person name="Bork P."/>
            <person name="Lim W.A."/>
            <person name="Manning G."/>
            <person name="Miller W.T."/>
            <person name="McGinnis W."/>
            <person name="Shapiro H."/>
            <person name="Tjian R."/>
            <person name="Grigoriev I.V."/>
            <person name="Rokhsar D."/>
        </authorList>
    </citation>
    <scope>NUCLEOTIDE SEQUENCE [LARGE SCALE GENOMIC DNA]</scope>
    <source>
        <strain evidence="6">MX1 / ATCC 50154</strain>
    </source>
</reference>
<dbReference type="Gene3D" id="1.25.40.20">
    <property type="entry name" value="Ankyrin repeat-containing domain"/>
    <property type="match status" value="1"/>
</dbReference>
<dbReference type="SMART" id="SM00248">
    <property type="entry name" value="ANK"/>
    <property type="match status" value="2"/>
</dbReference>
<feature type="compositionally biased region" description="Polar residues" evidence="4">
    <location>
        <begin position="251"/>
        <end position="282"/>
    </location>
</feature>
<keyword evidence="6" id="KW-1185">Reference proteome</keyword>
<dbReference type="Proteomes" id="UP000001357">
    <property type="component" value="Unassembled WGS sequence"/>
</dbReference>
<feature type="compositionally biased region" description="Low complexity" evidence="4">
    <location>
        <begin position="218"/>
        <end position="238"/>
    </location>
</feature>
<name>A9V3S0_MONBE</name>
<dbReference type="PROSITE" id="PS50088">
    <property type="entry name" value="ANK_REPEAT"/>
    <property type="match status" value="2"/>
</dbReference>
<dbReference type="eggNOG" id="KOG0504">
    <property type="taxonomic scope" value="Eukaryota"/>
</dbReference>
<accession>A9V3S0</accession>
<evidence type="ECO:0000313" key="6">
    <source>
        <dbReference type="Proteomes" id="UP000001357"/>
    </source>
</evidence>
<dbReference type="AlphaFoldDB" id="A9V3S0"/>
<dbReference type="KEGG" id="mbr:MONBRDRAFT_9584"/>
<dbReference type="STRING" id="81824.A9V3S0"/>
<evidence type="ECO:0000313" key="5">
    <source>
        <dbReference type="EMBL" id="EDQ87859.1"/>
    </source>
</evidence>